<proteinExistence type="predicted"/>
<dbReference type="InterPro" id="IPR045179">
    <property type="entry name" value="YgfZ/GcvT"/>
</dbReference>
<comment type="caution">
    <text evidence="1">The sequence shown here is derived from an EMBL/GenBank/DDBJ whole genome shotgun (WGS) entry which is preliminary data.</text>
</comment>
<dbReference type="EMBL" id="BLXT01001455">
    <property type="protein sequence ID" value="GFN85743.1"/>
    <property type="molecule type" value="Genomic_DNA"/>
</dbReference>
<dbReference type="PANTHER" id="PTHR22602:SF0">
    <property type="entry name" value="TRANSFERASE CAF17, MITOCHONDRIAL-RELATED"/>
    <property type="match status" value="1"/>
</dbReference>
<dbReference type="PANTHER" id="PTHR22602">
    <property type="entry name" value="TRANSFERASE CAF17, MITOCHONDRIAL-RELATED"/>
    <property type="match status" value="1"/>
</dbReference>
<dbReference type="GO" id="GO:0016226">
    <property type="term" value="P:iron-sulfur cluster assembly"/>
    <property type="evidence" value="ECO:0007669"/>
    <property type="project" value="TreeGrafter"/>
</dbReference>
<sequence length="262" mass="29645">MSNYKVCLCLRALSRICFKSIRSYKWTSACKKTTVHLNQNNVHTSSGNDRPHTLSQLQSRSLIELSGKDTIDFLQGLVTNDVNQLAEKSPSTQYSMILNVQGRVLYDLFLYNSSSENKTTILIDIDKAGKDEVLKLFKRYRLRKKVDVIDISDGYKVWCQFNSSAIPDTLKPPLTFHDPRVPLFGCRFLSDKSVNETANANVVDEEEYTTWRYRWGIPEGVTDLPPGNCLPLESNLALMNGGIFYYHILGLDLSCAMASTLP</sequence>
<evidence type="ECO:0000313" key="1">
    <source>
        <dbReference type="EMBL" id="GFN85743.1"/>
    </source>
</evidence>
<protein>
    <recommendedName>
        <fullName evidence="3">Aminomethyltransferase folate-binding domain-containing protein</fullName>
    </recommendedName>
</protein>
<accession>A0AAV3YUN3</accession>
<gene>
    <name evidence="1" type="ORF">PoB_001224900</name>
</gene>
<dbReference type="AlphaFoldDB" id="A0AAV3YUN3"/>
<reference evidence="1 2" key="1">
    <citation type="journal article" date="2021" name="Elife">
        <title>Chloroplast acquisition without the gene transfer in kleptoplastic sea slugs, Plakobranchus ocellatus.</title>
        <authorList>
            <person name="Maeda T."/>
            <person name="Takahashi S."/>
            <person name="Yoshida T."/>
            <person name="Shimamura S."/>
            <person name="Takaki Y."/>
            <person name="Nagai Y."/>
            <person name="Toyoda A."/>
            <person name="Suzuki Y."/>
            <person name="Arimoto A."/>
            <person name="Ishii H."/>
            <person name="Satoh N."/>
            <person name="Nishiyama T."/>
            <person name="Hasebe M."/>
            <person name="Maruyama T."/>
            <person name="Minagawa J."/>
            <person name="Obokata J."/>
            <person name="Shigenobu S."/>
        </authorList>
    </citation>
    <scope>NUCLEOTIDE SEQUENCE [LARGE SCALE GENOMIC DNA]</scope>
</reference>
<evidence type="ECO:0008006" key="3">
    <source>
        <dbReference type="Google" id="ProtNLM"/>
    </source>
</evidence>
<keyword evidence="2" id="KW-1185">Reference proteome</keyword>
<organism evidence="1 2">
    <name type="scientific">Plakobranchus ocellatus</name>
    <dbReference type="NCBI Taxonomy" id="259542"/>
    <lineage>
        <taxon>Eukaryota</taxon>
        <taxon>Metazoa</taxon>
        <taxon>Spiralia</taxon>
        <taxon>Lophotrochozoa</taxon>
        <taxon>Mollusca</taxon>
        <taxon>Gastropoda</taxon>
        <taxon>Heterobranchia</taxon>
        <taxon>Euthyneura</taxon>
        <taxon>Panpulmonata</taxon>
        <taxon>Sacoglossa</taxon>
        <taxon>Placobranchoidea</taxon>
        <taxon>Plakobranchidae</taxon>
        <taxon>Plakobranchus</taxon>
    </lineage>
</organism>
<dbReference type="GO" id="GO:0005759">
    <property type="term" value="C:mitochondrial matrix"/>
    <property type="evidence" value="ECO:0007669"/>
    <property type="project" value="TreeGrafter"/>
</dbReference>
<dbReference type="SUPFAM" id="SSF103025">
    <property type="entry name" value="Folate-binding domain"/>
    <property type="match status" value="1"/>
</dbReference>
<dbReference type="Gene3D" id="3.30.1360.120">
    <property type="entry name" value="Probable tRNA modification gtpase trme, domain 1"/>
    <property type="match status" value="1"/>
</dbReference>
<name>A0AAV3YUN3_9GAST</name>
<dbReference type="Proteomes" id="UP000735302">
    <property type="component" value="Unassembled WGS sequence"/>
</dbReference>
<dbReference type="InterPro" id="IPR027266">
    <property type="entry name" value="TrmE/GcvT-like"/>
</dbReference>
<evidence type="ECO:0000313" key="2">
    <source>
        <dbReference type="Proteomes" id="UP000735302"/>
    </source>
</evidence>